<dbReference type="GO" id="GO:0005829">
    <property type="term" value="C:cytosol"/>
    <property type="evidence" value="ECO:0007669"/>
    <property type="project" value="TreeGrafter"/>
</dbReference>
<dbReference type="GO" id="GO:0003924">
    <property type="term" value="F:GTPase activity"/>
    <property type="evidence" value="ECO:0007669"/>
    <property type="project" value="InterPro"/>
</dbReference>
<feature type="transmembrane region" description="Helical" evidence="18">
    <location>
        <begin position="490"/>
        <end position="509"/>
    </location>
</feature>
<dbReference type="GO" id="GO:0030942">
    <property type="term" value="F:endoplasmic reticulum signal peptide binding"/>
    <property type="evidence" value="ECO:0007669"/>
    <property type="project" value="TreeGrafter"/>
</dbReference>
<dbReference type="Gene3D" id="1.20.120.140">
    <property type="entry name" value="Signal recognition particle SRP54, nucleotide-binding domain"/>
    <property type="match status" value="1"/>
</dbReference>
<comment type="subcellular location">
    <subcellularLocation>
        <location evidence="3">Cytoplasm</location>
    </subcellularLocation>
    <subcellularLocation>
        <location evidence="1">Endoplasmic reticulum</location>
    </subcellularLocation>
    <subcellularLocation>
        <location evidence="2">Nucleus speckle</location>
    </subcellularLocation>
</comment>
<feature type="transmembrane region" description="Helical" evidence="18">
    <location>
        <begin position="569"/>
        <end position="589"/>
    </location>
</feature>
<dbReference type="InterPro" id="IPR022941">
    <property type="entry name" value="SRP54"/>
</dbReference>
<dbReference type="InterPro" id="IPR013822">
    <property type="entry name" value="Signal_recog_particl_SRP54_hlx"/>
</dbReference>
<dbReference type="CDD" id="cd17875">
    <property type="entry name" value="SRP54_G"/>
    <property type="match status" value="1"/>
</dbReference>
<dbReference type="InterPro" id="IPR000897">
    <property type="entry name" value="SRP54_GTPase_dom"/>
</dbReference>
<dbReference type="OrthoDB" id="10250817at2759"/>
<dbReference type="PANTHER" id="PTHR11564:SF5">
    <property type="entry name" value="SIGNAL RECOGNITION PARTICLE SUBUNIT SRP54"/>
    <property type="match status" value="1"/>
</dbReference>
<evidence type="ECO:0000256" key="17">
    <source>
        <dbReference type="ARBA" id="ARBA00048157"/>
    </source>
</evidence>
<keyword evidence="11" id="KW-0733">Signal recognition particle</keyword>
<dbReference type="EC" id="3.6.5.4" evidence="16"/>
<dbReference type="InterPro" id="IPR042101">
    <property type="entry name" value="SRP54_N_sf"/>
</dbReference>
<dbReference type="GO" id="GO:0005525">
    <property type="term" value="F:GTP binding"/>
    <property type="evidence" value="ECO:0007669"/>
    <property type="project" value="UniProtKB-KW"/>
</dbReference>
<keyword evidence="12" id="KW-0539">Nucleus</keyword>
<proteinExistence type="inferred from homology"/>
<comment type="catalytic activity">
    <reaction evidence="17">
        <text>GTP + H2O = GDP + phosphate + H(+)</text>
        <dbReference type="Rhea" id="RHEA:19669"/>
        <dbReference type="ChEBI" id="CHEBI:15377"/>
        <dbReference type="ChEBI" id="CHEBI:15378"/>
        <dbReference type="ChEBI" id="CHEBI:37565"/>
        <dbReference type="ChEBI" id="CHEBI:43474"/>
        <dbReference type="ChEBI" id="CHEBI:58189"/>
        <dbReference type="EC" id="3.6.5.4"/>
    </reaction>
    <physiologicalReaction direction="left-to-right" evidence="17">
        <dbReference type="Rhea" id="RHEA:19670"/>
    </physiologicalReaction>
</comment>
<reference evidence="20" key="1">
    <citation type="submission" date="2021-02" db="EMBL/GenBank/DDBJ databases">
        <authorList>
            <person name="Nowell W R."/>
        </authorList>
    </citation>
    <scope>NUCLEOTIDE SEQUENCE</scope>
</reference>
<evidence type="ECO:0000313" key="20">
    <source>
        <dbReference type="EMBL" id="CAF0935084.1"/>
    </source>
</evidence>
<dbReference type="InterPro" id="IPR004125">
    <property type="entry name" value="Signal_recog_particle_SRP54_M"/>
</dbReference>
<evidence type="ECO:0000256" key="14">
    <source>
        <dbReference type="ARBA" id="ARBA00034832"/>
    </source>
</evidence>
<evidence type="ECO:0000256" key="3">
    <source>
        <dbReference type="ARBA" id="ARBA00004496"/>
    </source>
</evidence>
<evidence type="ECO:0000256" key="15">
    <source>
        <dbReference type="ARBA" id="ARBA00034907"/>
    </source>
</evidence>
<keyword evidence="7" id="KW-0378">Hydrolase</keyword>
<evidence type="ECO:0000313" key="21">
    <source>
        <dbReference type="EMBL" id="CAF3579864.1"/>
    </source>
</evidence>
<dbReference type="InterPro" id="IPR036891">
    <property type="entry name" value="Signal_recog_part_SRP54_M_sf"/>
</dbReference>
<dbReference type="EMBL" id="CAJNOO010000409">
    <property type="protein sequence ID" value="CAF0935084.1"/>
    <property type="molecule type" value="Genomic_DNA"/>
</dbReference>
<dbReference type="Gene3D" id="3.40.50.300">
    <property type="entry name" value="P-loop containing nucleotide triphosphate hydrolases"/>
    <property type="match status" value="1"/>
</dbReference>
<evidence type="ECO:0000256" key="16">
    <source>
        <dbReference type="ARBA" id="ARBA00035672"/>
    </source>
</evidence>
<organism evidence="20 22">
    <name type="scientific">Rotaria sordida</name>
    <dbReference type="NCBI Taxonomy" id="392033"/>
    <lineage>
        <taxon>Eukaryota</taxon>
        <taxon>Metazoa</taxon>
        <taxon>Spiralia</taxon>
        <taxon>Gnathifera</taxon>
        <taxon>Rotifera</taxon>
        <taxon>Eurotatoria</taxon>
        <taxon>Bdelloidea</taxon>
        <taxon>Philodinida</taxon>
        <taxon>Philodinidae</taxon>
        <taxon>Rotaria</taxon>
    </lineage>
</organism>
<evidence type="ECO:0000313" key="22">
    <source>
        <dbReference type="Proteomes" id="UP000663882"/>
    </source>
</evidence>
<dbReference type="InterPro" id="IPR027417">
    <property type="entry name" value="P-loop_NTPase"/>
</dbReference>
<evidence type="ECO:0000259" key="19">
    <source>
        <dbReference type="PROSITE" id="PS00300"/>
    </source>
</evidence>
<dbReference type="HAMAP" id="MF_00306">
    <property type="entry name" value="SRP54"/>
    <property type="match status" value="1"/>
</dbReference>
<evidence type="ECO:0000256" key="6">
    <source>
        <dbReference type="ARBA" id="ARBA00022741"/>
    </source>
</evidence>
<dbReference type="InterPro" id="IPR003593">
    <property type="entry name" value="AAA+_ATPase"/>
</dbReference>
<dbReference type="Gene3D" id="1.20.1070.10">
    <property type="entry name" value="Rhodopsin 7-helix transmembrane proteins"/>
    <property type="match status" value="1"/>
</dbReference>
<evidence type="ECO:0000256" key="8">
    <source>
        <dbReference type="ARBA" id="ARBA00022824"/>
    </source>
</evidence>
<dbReference type="Proteomes" id="UP000663823">
    <property type="component" value="Unassembled WGS sequence"/>
</dbReference>
<keyword evidence="13" id="KW-0687">Ribonucleoprotein</keyword>
<dbReference type="NCBIfam" id="TIGR01425">
    <property type="entry name" value="SRP54_euk"/>
    <property type="match status" value="1"/>
</dbReference>
<evidence type="ECO:0000256" key="1">
    <source>
        <dbReference type="ARBA" id="ARBA00004240"/>
    </source>
</evidence>
<accession>A0A814BWP2</accession>
<keyword evidence="10" id="KW-0342">GTP-binding</keyword>
<dbReference type="Pfam" id="PF00448">
    <property type="entry name" value="SRP54"/>
    <property type="match status" value="1"/>
</dbReference>
<evidence type="ECO:0000256" key="12">
    <source>
        <dbReference type="ARBA" id="ARBA00023242"/>
    </source>
</evidence>
<dbReference type="GO" id="GO:0005786">
    <property type="term" value="C:signal recognition particle, endoplasmic reticulum targeting"/>
    <property type="evidence" value="ECO:0007669"/>
    <property type="project" value="UniProtKB-KW"/>
</dbReference>
<dbReference type="Pfam" id="PF02978">
    <property type="entry name" value="SRP_SPB"/>
    <property type="match status" value="1"/>
</dbReference>
<dbReference type="SUPFAM" id="SSF52540">
    <property type="entry name" value="P-loop containing nucleoside triphosphate hydrolases"/>
    <property type="match status" value="1"/>
</dbReference>
<dbReference type="GO" id="GO:0008312">
    <property type="term" value="F:7S RNA binding"/>
    <property type="evidence" value="ECO:0007669"/>
    <property type="project" value="InterPro"/>
</dbReference>
<dbReference type="PANTHER" id="PTHR11564">
    <property type="entry name" value="SIGNAL RECOGNITION PARTICLE 54K PROTEIN SRP54"/>
    <property type="match status" value="1"/>
</dbReference>
<evidence type="ECO:0000256" key="2">
    <source>
        <dbReference type="ARBA" id="ARBA00004324"/>
    </source>
</evidence>
<evidence type="ECO:0000256" key="18">
    <source>
        <dbReference type="SAM" id="Phobius"/>
    </source>
</evidence>
<feature type="domain" description="SRP54-type proteins GTP-binding" evidence="19">
    <location>
        <begin position="269"/>
        <end position="282"/>
    </location>
</feature>
<name>A0A814BWP2_9BILA</name>
<dbReference type="PROSITE" id="PS00300">
    <property type="entry name" value="SRP54"/>
    <property type="match status" value="1"/>
</dbReference>
<evidence type="ECO:0000256" key="11">
    <source>
        <dbReference type="ARBA" id="ARBA00023135"/>
    </source>
</evidence>
<sequence>MVLADLGRRLSSALRNLSNATIINEQVLNEALGEICRALLEADVNVRLVKQLRENVKQAINLEETAVGLNKRRLIQSAVVKELVRLIDPEVKAWQPVKNKSNIVMFVGLQGSGKTTTCTKYAYHFMRRGWKTALVCADTFRAGAFDQLKQNATKARIPFYGSYTESDPLVIAMDGVETFRKDNFELIVVDTSGRHAQEESLFEEMLQISNGIQPDNIIFVMDASIGQACELQAQAFKSKVDVGSVIVTKLDSHAKGGGALSAVAATKSPIIFIGTGEHIDDFEVFKTKPFISKLLGMGDIQGLVEKVNDLKLEDNEELIEKLKHGQFTLRDMYEQFQNIMKMGPFGQIMGMIPGFGTEFISKSGEQESQARLKKMMCVMDSMNDNELDHLDGAKLFKNQPGRYARVARGAGVSIRDVQDLIAQYSKFAQMVKKMGGIKGLFKSGDMTKNVNPTQMQKLNSQMSKLIDPRILHQIGGTSGLSSMMRQFQQGGGPGGLVGFSIGLLIRICWQKNRIGQSLKWRKHWKMTLQLLFVSIIYLIIGLPLTLMHLLSVCGVSSYVASVVIEYTQFLNYCTILLCPIASVATLPQLRNGRKNMLRLRYRGRAIAPIT</sequence>
<dbReference type="FunFam" id="3.40.50.300:FF:000022">
    <property type="entry name" value="Signal recognition particle 54 kDa subunit"/>
    <property type="match status" value="1"/>
</dbReference>
<evidence type="ECO:0000256" key="9">
    <source>
        <dbReference type="ARBA" id="ARBA00022884"/>
    </source>
</evidence>
<feature type="transmembrane region" description="Helical" evidence="18">
    <location>
        <begin position="530"/>
        <end position="549"/>
    </location>
</feature>
<dbReference type="AlphaFoldDB" id="A0A814BWP2"/>
<comment type="caution">
    <text evidence="20">The sequence shown here is derived from an EMBL/GenBank/DDBJ whole genome shotgun (WGS) entry which is preliminary data.</text>
</comment>
<comment type="similarity">
    <text evidence="4">Belongs to the GTP-binding SRP family. SRP54 subfamily.</text>
</comment>
<keyword evidence="9" id="KW-0694">RNA-binding</keyword>
<keyword evidence="18" id="KW-0812">Transmembrane</keyword>
<dbReference type="FunFam" id="1.20.120.140:FF:000001">
    <property type="entry name" value="Signal recognition particle GTPase"/>
    <property type="match status" value="1"/>
</dbReference>
<dbReference type="Pfam" id="PF02881">
    <property type="entry name" value="SRP54_N"/>
    <property type="match status" value="1"/>
</dbReference>
<dbReference type="FunFam" id="1.10.260.30:FF:000002">
    <property type="entry name" value="Signal recognition particle 54 kDa protein"/>
    <property type="match status" value="1"/>
</dbReference>
<dbReference type="Gene3D" id="1.10.260.30">
    <property type="entry name" value="Signal recognition particle, SRP54 subunit, M-domain"/>
    <property type="match status" value="1"/>
</dbReference>
<evidence type="ECO:0000256" key="13">
    <source>
        <dbReference type="ARBA" id="ARBA00023274"/>
    </source>
</evidence>
<gene>
    <name evidence="21" type="ORF">OTI717_LOCUS5751</name>
    <name evidence="20" type="ORF">RFH988_LOCUS10754</name>
</gene>
<dbReference type="Proteomes" id="UP000663882">
    <property type="component" value="Unassembled WGS sequence"/>
</dbReference>
<evidence type="ECO:0000256" key="10">
    <source>
        <dbReference type="ARBA" id="ARBA00023134"/>
    </source>
</evidence>
<keyword evidence="18" id="KW-1133">Transmembrane helix</keyword>
<dbReference type="SMART" id="SM00382">
    <property type="entry name" value="AAA"/>
    <property type="match status" value="1"/>
</dbReference>
<keyword evidence="8" id="KW-0256">Endoplasmic reticulum</keyword>
<dbReference type="EMBL" id="CAJOAX010000385">
    <property type="protein sequence ID" value="CAF3579864.1"/>
    <property type="molecule type" value="Genomic_DNA"/>
</dbReference>
<dbReference type="SMART" id="SM00962">
    <property type="entry name" value="SRP54"/>
    <property type="match status" value="1"/>
</dbReference>
<dbReference type="SUPFAM" id="SSF47446">
    <property type="entry name" value="Signal peptide-binding domain"/>
    <property type="match status" value="1"/>
</dbReference>
<evidence type="ECO:0000256" key="7">
    <source>
        <dbReference type="ARBA" id="ARBA00022801"/>
    </source>
</evidence>
<dbReference type="GO" id="GO:0005783">
    <property type="term" value="C:endoplasmic reticulum"/>
    <property type="evidence" value="ECO:0007669"/>
    <property type="project" value="UniProtKB-SubCell"/>
</dbReference>
<dbReference type="GO" id="GO:0006616">
    <property type="term" value="P:SRP-dependent cotranslational protein targeting to membrane, translocation"/>
    <property type="evidence" value="ECO:0007669"/>
    <property type="project" value="TreeGrafter"/>
</dbReference>
<dbReference type="InterPro" id="IPR006325">
    <property type="entry name" value="SRP54_euk"/>
</dbReference>
<keyword evidence="6" id="KW-0547">Nucleotide-binding</keyword>
<evidence type="ECO:0000256" key="4">
    <source>
        <dbReference type="ARBA" id="ARBA00005450"/>
    </source>
</evidence>
<dbReference type="SUPFAM" id="SSF81321">
    <property type="entry name" value="Family A G protein-coupled receptor-like"/>
    <property type="match status" value="1"/>
</dbReference>
<keyword evidence="18" id="KW-0472">Membrane</keyword>
<evidence type="ECO:0000256" key="5">
    <source>
        <dbReference type="ARBA" id="ARBA00022490"/>
    </source>
</evidence>
<dbReference type="SMART" id="SM00963">
    <property type="entry name" value="SRP54_N"/>
    <property type="match status" value="1"/>
</dbReference>
<dbReference type="GO" id="GO:0016607">
    <property type="term" value="C:nuclear speck"/>
    <property type="evidence" value="ECO:0007669"/>
    <property type="project" value="UniProtKB-SubCell"/>
</dbReference>
<keyword evidence="5" id="KW-0963">Cytoplasm</keyword>
<protein>
    <recommendedName>
        <fullName evidence="14">Signal recognition particle subunit SRP54</fullName>
        <ecNumber evidence="16">3.6.5.4</ecNumber>
    </recommendedName>
    <alternativeName>
        <fullName evidence="15">Signal recognition particle 54 kDa protein</fullName>
    </alternativeName>
</protein>